<evidence type="ECO:0000313" key="2">
    <source>
        <dbReference type="Proteomes" id="UP000005615"/>
    </source>
</evidence>
<dbReference type="STRING" id="2518989.IMCC3088_217"/>
<dbReference type="OrthoDB" id="140419at2"/>
<name>F3KZA6_9GAMM</name>
<dbReference type="RefSeq" id="WP_009574746.1">
    <property type="nucleotide sequence ID" value="NZ_CP036423.1"/>
</dbReference>
<organism evidence="1 2">
    <name type="scientific">Aequoribacter fuscus</name>
    <dbReference type="NCBI Taxonomy" id="2518989"/>
    <lineage>
        <taxon>Bacteria</taxon>
        <taxon>Pseudomonadati</taxon>
        <taxon>Pseudomonadota</taxon>
        <taxon>Gammaproteobacteria</taxon>
        <taxon>Cellvibrionales</taxon>
        <taxon>Halieaceae</taxon>
        <taxon>Aequoribacter</taxon>
    </lineage>
</organism>
<evidence type="ECO:0000313" key="1">
    <source>
        <dbReference type="EMBL" id="EGG30593.1"/>
    </source>
</evidence>
<dbReference type="Proteomes" id="UP000005615">
    <property type="component" value="Unassembled WGS sequence"/>
</dbReference>
<sequence length="419" mass="48120">MSAFFCAQLSADTIDDFADRFIDLGLRFQNYDSSAYLFLGDKALVTEAKADDVSLPDLLVSLERLHEEMNVYQTDDAVLSKRFKDLRGRVLAMQVRGKILSGEIPRDFETEAKLTFDVTVPHYSEEHFVELAQRLDALIPGDDPLPQRVERFRDEFVIPPSKLKDVLSVAIEECRRRTKSYLNLPQDEHAELVLVTGMHWVGFTVYEGNSFSKILLNQEVPVHIERALELGCHEGYPGHHAHASMLQEEVINKRGWKEYELIQLIGPMAVMNEGAASYAVDLAFTRSERLAFERQYLLPLAGLEKTDLERYYHYIDIIDELNYARTEVARKYLYGGMSFDDAVQWLIDFGLETRGTATQRMRFIDAQRAYVVTYNYGKTLVKRYVEQEAGEDLDARWEVFERVILTPMSPSELESALGI</sequence>
<accession>F3KZA6</accession>
<dbReference type="eggNOG" id="COG4805">
    <property type="taxonomic scope" value="Bacteria"/>
</dbReference>
<comment type="caution">
    <text evidence="1">The sequence shown here is derived from an EMBL/GenBank/DDBJ whole genome shotgun (WGS) entry which is preliminary data.</text>
</comment>
<dbReference type="AlphaFoldDB" id="F3KZA6"/>
<gene>
    <name evidence="1" type="ORF">IMCC3088_217</name>
</gene>
<proteinExistence type="predicted"/>
<dbReference type="EMBL" id="AEIG01000011">
    <property type="protein sequence ID" value="EGG30593.1"/>
    <property type="molecule type" value="Genomic_DNA"/>
</dbReference>
<keyword evidence="2" id="KW-1185">Reference proteome</keyword>
<reference evidence="1 2" key="1">
    <citation type="journal article" date="2011" name="J. Bacteriol.">
        <title>Genome sequence of strain IMCC3088, a proteorhodopsin-containing marine bacterium belonging to the OM60/NOR5 clade.</title>
        <authorList>
            <person name="Jang Y."/>
            <person name="Oh H.M."/>
            <person name="Kang I."/>
            <person name="Lee K."/>
            <person name="Yang S.J."/>
            <person name="Cho J.C."/>
        </authorList>
    </citation>
    <scope>NUCLEOTIDE SEQUENCE [LARGE SCALE GENOMIC DNA]</scope>
    <source>
        <strain evidence="1 2">IMCC3088</strain>
    </source>
</reference>
<protein>
    <submittedName>
        <fullName evidence="1">Uncharacterized protein</fullName>
    </submittedName>
</protein>